<dbReference type="OrthoDB" id="649979at2"/>
<evidence type="ECO:0000313" key="2">
    <source>
        <dbReference type="EMBL" id="RED44220.1"/>
    </source>
</evidence>
<organism evidence="2 3">
    <name type="scientific">Aestuariispira insulae</name>
    <dbReference type="NCBI Taxonomy" id="1461337"/>
    <lineage>
        <taxon>Bacteria</taxon>
        <taxon>Pseudomonadati</taxon>
        <taxon>Pseudomonadota</taxon>
        <taxon>Alphaproteobacteria</taxon>
        <taxon>Rhodospirillales</taxon>
        <taxon>Kiloniellaceae</taxon>
        <taxon>Aestuariispira</taxon>
    </lineage>
</organism>
<evidence type="ECO:0000259" key="1">
    <source>
        <dbReference type="Pfam" id="PF13649"/>
    </source>
</evidence>
<dbReference type="GO" id="GO:0008168">
    <property type="term" value="F:methyltransferase activity"/>
    <property type="evidence" value="ECO:0007669"/>
    <property type="project" value="UniProtKB-KW"/>
</dbReference>
<dbReference type="AlphaFoldDB" id="A0A3D9H407"/>
<keyword evidence="2" id="KW-0489">Methyltransferase</keyword>
<dbReference type="GO" id="GO:0032259">
    <property type="term" value="P:methylation"/>
    <property type="evidence" value="ECO:0007669"/>
    <property type="project" value="UniProtKB-KW"/>
</dbReference>
<reference evidence="2 3" key="1">
    <citation type="submission" date="2018-07" db="EMBL/GenBank/DDBJ databases">
        <title>Genomic Encyclopedia of Type Strains, Phase III (KMG-III): the genomes of soil and plant-associated and newly described type strains.</title>
        <authorList>
            <person name="Whitman W."/>
        </authorList>
    </citation>
    <scope>NUCLEOTIDE SEQUENCE [LARGE SCALE GENOMIC DNA]</scope>
    <source>
        <strain evidence="2 3">CECT 8488</strain>
    </source>
</reference>
<dbReference type="Proteomes" id="UP000256845">
    <property type="component" value="Unassembled WGS sequence"/>
</dbReference>
<dbReference type="InterPro" id="IPR041698">
    <property type="entry name" value="Methyltransf_25"/>
</dbReference>
<sequence>MNGISLPEKMMAEAEALLAADKAAEALPLLETLARGAPSADNIRKLVDCCLRAGCHEAAFNYQKQLLALKPTGANWVLLAEMALGQGAVESALDIFLNALAAHPEDPVILQAAVGSLERVNCRVYDPVLARFLILLLERPDQNPLSVYAYAAQQVASAPPFQQLLAKAKTKTGPVLEELSPLTELPLLPVLLKRALIQGPDLETALIAIRKCLLIAFTGGSVLDEKATVLLYGIAAQCFAGEYIYRETVPEAQAIAALEADLCQQKGSVERQKQAAVIVACYRPIARNPAKAAVVELARDHGDPDFSAFCVRQIKQPEEEARIAEGIETLYAPRDLVSCHVKEQYEMSPYPRWWAANRILKRSLAEDLRRQIPACPIADFPDMPERPEILIAGCGTGQHAIMVGNSIENGVVTALDLSRNSLAYAIRKAREMAVTNITFYQADILELSPWQRRFDVIESMGVLHHMGDPMAGWRILTGLLADRGLMKIGLYSNLARQDIIRIRALIADWGFDDSLDGIRAVRERIRDGADLGEEMRQSILSAYDFYSRGGCHDLLLHRQEYCFSIPEISRALSELGLEFMGFQLSHSGIQQKYRAEYPDDICMRDLDCWHAFETRYPGIFSNMYAFWVKKAR</sequence>
<proteinExistence type="predicted"/>
<evidence type="ECO:0000313" key="3">
    <source>
        <dbReference type="Proteomes" id="UP000256845"/>
    </source>
</evidence>
<dbReference type="RefSeq" id="WP_115939295.1">
    <property type="nucleotide sequence ID" value="NZ_QRDW01000016.1"/>
</dbReference>
<feature type="domain" description="Methyltransferase" evidence="1">
    <location>
        <begin position="389"/>
        <end position="470"/>
    </location>
</feature>
<protein>
    <submittedName>
        <fullName evidence="2">Methyltransferase family protein</fullName>
    </submittedName>
</protein>
<dbReference type="CDD" id="cd02440">
    <property type="entry name" value="AdoMet_MTases"/>
    <property type="match status" value="1"/>
</dbReference>
<dbReference type="Pfam" id="PF13649">
    <property type="entry name" value="Methyltransf_25"/>
    <property type="match status" value="1"/>
</dbReference>
<dbReference type="InterPro" id="IPR029063">
    <property type="entry name" value="SAM-dependent_MTases_sf"/>
</dbReference>
<dbReference type="SUPFAM" id="SSF48452">
    <property type="entry name" value="TPR-like"/>
    <property type="match status" value="1"/>
</dbReference>
<dbReference type="Gene3D" id="1.25.40.10">
    <property type="entry name" value="Tetratricopeptide repeat domain"/>
    <property type="match status" value="1"/>
</dbReference>
<name>A0A3D9H407_9PROT</name>
<dbReference type="InterPro" id="IPR011990">
    <property type="entry name" value="TPR-like_helical_dom_sf"/>
</dbReference>
<keyword evidence="2" id="KW-0808">Transferase</keyword>
<comment type="caution">
    <text evidence="2">The sequence shown here is derived from an EMBL/GenBank/DDBJ whole genome shotgun (WGS) entry which is preliminary data.</text>
</comment>
<keyword evidence="3" id="KW-1185">Reference proteome</keyword>
<dbReference type="EMBL" id="QRDW01000016">
    <property type="protein sequence ID" value="RED44220.1"/>
    <property type="molecule type" value="Genomic_DNA"/>
</dbReference>
<accession>A0A3D9H407</accession>
<gene>
    <name evidence="2" type="ORF">DFP90_11661</name>
</gene>
<dbReference type="Gene3D" id="3.40.50.150">
    <property type="entry name" value="Vaccinia Virus protein VP39"/>
    <property type="match status" value="1"/>
</dbReference>
<dbReference type="SUPFAM" id="SSF53335">
    <property type="entry name" value="S-adenosyl-L-methionine-dependent methyltransferases"/>
    <property type="match status" value="1"/>
</dbReference>